<dbReference type="PANTHER" id="PTHR33098:SF53">
    <property type="entry name" value="OS05G0540900 PROTEIN"/>
    <property type="match status" value="1"/>
</dbReference>
<feature type="compositionally biased region" description="Low complexity" evidence="1">
    <location>
        <begin position="49"/>
        <end position="65"/>
    </location>
</feature>
<feature type="domain" description="DUF4408" evidence="3">
    <location>
        <begin position="10"/>
        <end position="40"/>
    </location>
</feature>
<evidence type="ECO:0000256" key="1">
    <source>
        <dbReference type="SAM" id="MobiDB-lite"/>
    </source>
</evidence>
<evidence type="ECO:0000313" key="4">
    <source>
        <dbReference type="EMBL" id="GMG99112.1"/>
    </source>
</evidence>
<keyword evidence="5" id="KW-1185">Reference proteome</keyword>
<protein>
    <recommendedName>
        <fullName evidence="3">DUF4408 domain-containing protein</fullName>
    </recommendedName>
</protein>
<dbReference type="AlphaFoldDB" id="A0AAD3P4B5"/>
<dbReference type="EMBL" id="BSYO01000001">
    <property type="protein sequence ID" value="GMG99112.1"/>
    <property type="molecule type" value="Genomic_DNA"/>
</dbReference>
<evidence type="ECO:0000256" key="2">
    <source>
        <dbReference type="SAM" id="Phobius"/>
    </source>
</evidence>
<comment type="caution">
    <text evidence="4">The sequence shown here is derived from an EMBL/GenBank/DDBJ whole genome shotgun (WGS) entry which is preliminary data.</text>
</comment>
<dbReference type="InterPro" id="IPR008480">
    <property type="entry name" value="DUF761_pln"/>
</dbReference>
<sequence length="222" mass="24582">MFEETVSMVSIWSSLNSWLTPTVLFVLLNLMIGTIAVTSGLGGAHKSRQQPTSQPTQQPPQLTRSPSVLQRLKSINLYSARSQQPLASADADPTTVVTPNQDTILGQNQAQEEVISFEGEEPTLDQVYSRIQGGFFGRSKSDTKPTGGEMTLKLPKKMNKAASDASAFVHFEPDEEEEVGHDDDEVDAKADDFINNFRQQLKLQKLEYNLTYKEMIAKGSDK</sequence>
<dbReference type="PANTHER" id="PTHR33098">
    <property type="entry name" value="COTTON FIBER (DUF761)"/>
    <property type="match status" value="1"/>
</dbReference>
<feature type="transmembrane region" description="Helical" evidence="2">
    <location>
        <begin position="18"/>
        <end position="41"/>
    </location>
</feature>
<accession>A0AAD3P4B5</accession>
<feature type="region of interest" description="Disordered" evidence="1">
    <location>
        <begin position="41"/>
        <end position="65"/>
    </location>
</feature>
<evidence type="ECO:0000313" key="5">
    <source>
        <dbReference type="Proteomes" id="UP001279734"/>
    </source>
</evidence>
<keyword evidence="2" id="KW-1133">Transmembrane helix</keyword>
<reference evidence="4" key="1">
    <citation type="submission" date="2023-05" db="EMBL/GenBank/DDBJ databases">
        <title>Nepenthes gracilis genome sequencing.</title>
        <authorList>
            <person name="Fukushima K."/>
        </authorList>
    </citation>
    <scope>NUCLEOTIDE SEQUENCE</scope>
    <source>
        <strain evidence="4">SING2019-196</strain>
    </source>
</reference>
<feature type="compositionally biased region" description="Polar residues" evidence="1">
    <location>
        <begin position="95"/>
        <end position="105"/>
    </location>
</feature>
<dbReference type="Proteomes" id="UP001279734">
    <property type="component" value="Unassembled WGS sequence"/>
</dbReference>
<keyword evidence="2" id="KW-0472">Membrane</keyword>
<gene>
    <name evidence="4" type="ORF">Nepgr_000952</name>
</gene>
<name>A0AAD3P4B5_NEPGR</name>
<proteinExistence type="predicted"/>
<organism evidence="4 5">
    <name type="scientific">Nepenthes gracilis</name>
    <name type="common">Slender pitcher plant</name>
    <dbReference type="NCBI Taxonomy" id="150966"/>
    <lineage>
        <taxon>Eukaryota</taxon>
        <taxon>Viridiplantae</taxon>
        <taxon>Streptophyta</taxon>
        <taxon>Embryophyta</taxon>
        <taxon>Tracheophyta</taxon>
        <taxon>Spermatophyta</taxon>
        <taxon>Magnoliopsida</taxon>
        <taxon>eudicotyledons</taxon>
        <taxon>Gunneridae</taxon>
        <taxon>Pentapetalae</taxon>
        <taxon>Caryophyllales</taxon>
        <taxon>Nepenthaceae</taxon>
        <taxon>Nepenthes</taxon>
    </lineage>
</organism>
<feature type="region of interest" description="Disordered" evidence="1">
    <location>
        <begin position="83"/>
        <end position="105"/>
    </location>
</feature>
<dbReference type="Pfam" id="PF14364">
    <property type="entry name" value="DUF4408"/>
    <property type="match status" value="1"/>
</dbReference>
<dbReference type="InterPro" id="IPR025520">
    <property type="entry name" value="DUF4408"/>
</dbReference>
<evidence type="ECO:0000259" key="3">
    <source>
        <dbReference type="Pfam" id="PF14364"/>
    </source>
</evidence>
<keyword evidence="2" id="KW-0812">Transmembrane</keyword>
<dbReference type="Pfam" id="PF05553">
    <property type="entry name" value="DUF761"/>
    <property type="match status" value="1"/>
</dbReference>